<dbReference type="Pfam" id="PF13460">
    <property type="entry name" value="NAD_binding_10"/>
    <property type="match status" value="1"/>
</dbReference>
<dbReference type="PATRIC" id="fig|1224163.3.peg.2530"/>
<organism evidence="2 3">
    <name type="scientific">Corynebacterium maris DSM 45190</name>
    <dbReference type="NCBI Taxonomy" id="1224163"/>
    <lineage>
        <taxon>Bacteria</taxon>
        <taxon>Bacillati</taxon>
        <taxon>Actinomycetota</taxon>
        <taxon>Actinomycetes</taxon>
        <taxon>Mycobacteriales</taxon>
        <taxon>Corynebacteriaceae</taxon>
        <taxon>Corynebacterium</taxon>
    </lineage>
</organism>
<accession>S5T5U3</accession>
<feature type="domain" description="NAD(P)-binding" evidence="1">
    <location>
        <begin position="9"/>
        <end position="200"/>
    </location>
</feature>
<dbReference type="eggNOG" id="COG2910">
    <property type="taxonomic scope" value="Bacteria"/>
</dbReference>
<gene>
    <name evidence="2" type="ORF">B841_12525</name>
</gene>
<dbReference type="PANTHER" id="PTHR43355:SF2">
    <property type="entry name" value="FLAVIN REDUCTASE (NADPH)"/>
    <property type="match status" value="1"/>
</dbReference>
<dbReference type="Gene3D" id="3.40.50.720">
    <property type="entry name" value="NAD(P)-binding Rossmann-like Domain"/>
    <property type="match status" value="1"/>
</dbReference>
<dbReference type="PANTHER" id="PTHR43355">
    <property type="entry name" value="FLAVIN REDUCTASE (NADPH)"/>
    <property type="match status" value="1"/>
</dbReference>
<name>S5T5U3_9CORY</name>
<reference evidence="2 3" key="1">
    <citation type="submission" date="2012-11" db="EMBL/GenBank/DDBJ databases">
        <title>The complete genome sequence of Corynebacterium maris Coryn-1 (=DSM 45190).</title>
        <authorList>
            <person name="Schaffert L."/>
            <person name="Albersmeier A."/>
            <person name="Kalinowski J."/>
            <person name="Ruckert C."/>
        </authorList>
    </citation>
    <scope>NUCLEOTIDE SEQUENCE [LARGE SCALE GENOMIC DNA]</scope>
    <source>
        <strain evidence="3">Coryn-1</strain>
    </source>
</reference>
<keyword evidence="3" id="KW-1185">Reference proteome</keyword>
<dbReference type="SUPFAM" id="SSF51735">
    <property type="entry name" value="NAD(P)-binding Rossmann-fold domains"/>
    <property type="match status" value="1"/>
</dbReference>
<dbReference type="AlphaFoldDB" id="S5T5U3"/>
<dbReference type="HOGENOM" id="CLU_025711_3_2_11"/>
<evidence type="ECO:0000259" key="1">
    <source>
        <dbReference type="Pfam" id="PF13460"/>
    </source>
</evidence>
<dbReference type="STRING" id="1224163.B841_12525"/>
<dbReference type="InterPro" id="IPR051606">
    <property type="entry name" value="Polyketide_Oxido-like"/>
</dbReference>
<proteinExistence type="predicted"/>
<dbReference type="EMBL" id="CP003924">
    <property type="protein sequence ID" value="AGS35975.1"/>
    <property type="molecule type" value="Genomic_DNA"/>
</dbReference>
<dbReference type="InterPro" id="IPR016040">
    <property type="entry name" value="NAD(P)-bd_dom"/>
</dbReference>
<evidence type="ECO:0000313" key="2">
    <source>
        <dbReference type="EMBL" id="AGS35975.1"/>
    </source>
</evidence>
<evidence type="ECO:0000313" key="3">
    <source>
        <dbReference type="Proteomes" id="UP000015388"/>
    </source>
</evidence>
<sequence length="214" mass="22444">MSMQIGIIGATGKAGSAVTAEALGRGHDVTALVRDAERARDLGDVEVHVIDALTMTSDDVVGLDAVVNAFGVAPAHAGQHLEVTENLIALARELGPNSPRLIFILGAGSLTHRGGLFLEEIRKVPGSEHWIAIPENQLAQLEYLRGVDDVDWTGVSPQAQFSPGEATAPKLGMDEILLAADGDSHTSTGTMAAAILDEIESPAHRGRRFTVSDA</sequence>
<dbReference type="RefSeq" id="WP_020936556.1">
    <property type="nucleotide sequence ID" value="NC_021915.1"/>
</dbReference>
<dbReference type="Proteomes" id="UP000015388">
    <property type="component" value="Chromosome"/>
</dbReference>
<dbReference type="GO" id="GO:0016646">
    <property type="term" value="F:oxidoreductase activity, acting on the CH-NH group of donors, NAD or NADP as acceptor"/>
    <property type="evidence" value="ECO:0007669"/>
    <property type="project" value="TreeGrafter"/>
</dbReference>
<protein>
    <submittedName>
        <fullName evidence="2">NADH-flavin reductase</fullName>
    </submittedName>
</protein>
<dbReference type="InterPro" id="IPR036291">
    <property type="entry name" value="NAD(P)-bd_dom_sf"/>
</dbReference>
<dbReference type="KEGG" id="cmd:B841_12525"/>